<evidence type="ECO:0000313" key="8">
    <source>
        <dbReference type="Proteomes" id="UP000822331"/>
    </source>
</evidence>
<dbReference type="InterPro" id="IPR036388">
    <property type="entry name" value="WH-like_DNA-bd_sf"/>
</dbReference>
<keyword evidence="1" id="KW-0805">Transcription regulation</keyword>
<dbReference type="SUPFAM" id="SSF46785">
    <property type="entry name" value="Winged helix' DNA-binding domain"/>
    <property type="match status" value="1"/>
</dbReference>
<dbReference type="SMART" id="SM00345">
    <property type="entry name" value="HTH_GNTR"/>
    <property type="match status" value="1"/>
</dbReference>
<dbReference type="Pfam" id="PF07729">
    <property type="entry name" value="FCD"/>
    <property type="match status" value="1"/>
</dbReference>
<feature type="domain" description="HTH gntR-type" evidence="4">
    <location>
        <begin position="1"/>
        <end position="56"/>
    </location>
</feature>
<protein>
    <submittedName>
        <fullName evidence="6">FadR family transcriptional regulator</fullName>
    </submittedName>
</protein>
<evidence type="ECO:0000256" key="2">
    <source>
        <dbReference type="ARBA" id="ARBA00023125"/>
    </source>
</evidence>
<dbReference type="PRINTS" id="PR00035">
    <property type="entry name" value="HTHGNTR"/>
</dbReference>
<reference evidence="6" key="2">
    <citation type="submission" date="2020-02" db="EMBL/GenBank/DDBJ databases">
        <title>Unexpected conservation and global transmission of agrobacterial virulence plasmids.</title>
        <authorList>
            <person name="Weisberg A.J."/>
            <person name="Davis E.W. II"/>
            <person name="Tabima J.R."/>
            <person name="Belcher M.S."/>
            <person name="Miller M."/>
            <person name="Kuo C.-H."/>
            <person name="Loper J.E."/>
            <person name="Grunwald N.J."/>
            <person name="Putnam M.L."/>
            <person name="Chang J.H."/>
        </authorList>
    </citation>
    <scope>NUCLEOTIDE SEQUENCE</scope>
    <source>
        <strain evidence="6">W2/73</strain>
    </source>
</reference>
<dbReference type="GO" id="GO:0003700">
    <property type="term" value="F:DNA-binding transcription factor activity"/>
    <property type="evidence" value="ECO:0007669"/>
    <property type="project" value="InterPro"/>
</dbReference>
<dbReference type="KEGG" id="arui:G6M88_21085"/>
<dbReference type="InterPro" id="IPR008920">
    <property type="entry name" value="TF_FadR/GntR_C"/>
</dbReference>
<keyword evidence="3" id="KW-0804">Transcription</keyword>
<dbReference type="EMBL" id="CP049207">
    <property type="protein sequence ID" value="QTG03226.1"/>
    <property type="molecule type" value="Genomic_DNA"/>
</dbReference>
<dbReference type="SUPFAM" id="SSF48008">
    <property type="entry name" value="GntR ligand-binding domain-like"/>
    <property type="match status" value="1"/>
</dbReference>
<evidence type="ECO:0000259" key="4">
    <source>
        <dbReference type="PROSITE" id="PS50949"/>
    </source>
</evidence>
<dbReference type="Proteomes" id="UP000822331">
    <property type="component" value="Unassembled WGS sequence"/>
</dbReference>
<dbReference type="Gene3D" id="1.20.120.530">
    <property type="entry name" value="GntR ligand-binding domain-like"/>
    <property type="match status" value="1"/>
</dbReference>
<dbReference type="InterPro" id="IPR036390">
    <property type="entry name" value="WH_DNA-bd_sf"/>
</dbReference>
<dbReference type="EMBL" id="JAAMCP010000012">
    <property type="protein sequence ID" value="NTF39220.1"/>
    <property type="molecule type" value="Genomic_DNA"/>
</dbReference>
<dbReference type="PANTHER" id="PTHR43537:SF5">
    <property type="entry name" value="UXU OPERON TRANSCRIPTIONAL REGULATOR"/>
    <property type="match status" value="1"/>
</dbReference>
<gene>
    <name evidence="5" type="ORF">G6L72_21180</name>
    <name evidence="6" type="ORF">G6M88_21085</name>
</gene>
<name>A0AAE7R8H3_9HYPH</name>
<dbReference type="GO" id="GO:0003677">
    <property type="term" value="F:DNA binding"/>
    <property type="evidence" value="ECO:0007669"/>
    <property type="project" value="UniProtKB-KW"/>
</dbReference>
<evidence type="ECO:0000313" key="6">
    <source>
        <dbReference type="EMBL" id="QTG03226.1"/>
    </source>
</evidence>
<dbReference type="SMART" id="SM00895">
    <property type="entry name" value="FCD"/>
    <property type="match status" value="1"/>
</dbReference>
<dbReference type="Proteomes" id="UP000663912">
    <property type="component" value="Chromosome 2"/>
</dbReference>
<sequence>MIQDETFPVGARLPSERELAQQLGVSRPSLREGLIALELQGLVEIKVGSGVYVLAERSATPPAVPYMGDSPSELMKARAVLEGSVAALAAGQFSDEALGKLNDIIGEMESAISQGTNPLEHDRRFHLMIASQCGNSVLERIVASLFDERHSPMSERLQDRFGSPETWIMALQEHKMIYNALSRKDIVLAEASMRVHLEASRLRWTES</sequence>
<dbReference type="Pfam" id="PF00392">
    <property type="entry name" value="GntR"/>
    <property type="match status" value="1"/>
</dbReference>
<dbReference type="InterPro" id="IPR000524">
    <property type="entry name" value="Tscrpt_reg_HTH_GntR"/>
</dbReference>
<dbReference type="AlphaFoldDB" id="A0AAE7R8H3"/>
<evidence type="ECO:0000313" key="5">
    <source>
        <dbReference type="EMBL" id="NTF39220.1"/>
    </source>
</evidence>
<dbReference type="PROSITE" id="PS50949">
    <property type="entry name" value="HTH_GNTR"/>
    <property type="match status" value="1"/>
</dbReference>
<proteinExistence type="predicted"/>
<evidence type="ECO:0000256" key="1">
    <source>
        <dbReference type="ARBA" id="ARBA00023015"/>
    </source>
</evidence>
<organism evidence="6 7">
    <name type="scientific">Agrobacterium rubi</name>
    <dbReference type="NCBI Taxonomy" id="28099"/>
    <lineage>
        <taxon>Bacteria</taxon>
        <taxon>Pseudomonadati</taxon>
        <taxon>Pseudomonadota</taxon>
        <taxon>Alphaproteobacteria</taxon>
        <taxon>Hyphomicrobiales</taxon>
        <taxon>Rhizobiaceae</taxon>
        <taxon>Rhizobium/Agrobacterium group</taxon>
        <taxon>Agrobacterium</taxon>
    </lineage>
</organism>
<dbReference type="InterPro" id="IPR011711">
    <property type="entry name" value="GntR_C"/>
</dbReference>
<evidence type="ECO:0000256" key="3">
    <source>
        <dbReference type="ARBA" id="ARBA00023163"/>
    </source>
</evidence>
<keyword evidence="8" id="KW-1185">Reference proteome</keyword>
<evidence type="ECO:0000313" key="7">
    <source>
        <dbReference type="Proteomes" id="UP000663912"/>
    </source>
</evidence>
<dbReference type="PANTHER" id="PTHR43537">
    <property type="entry name" value="TRANSCRIPTIONAL REGULATOR, GNTR FAMILY"/>
    <property type="match status" value="1"/>
</dbReference>
<keyword evidence="2" id="KW-0238">DNA-binding</keyword>
<accession>A0AAE7R8H3</accession>
<dbReference type="Gene3D" id="1.10.10.10">
    <property type="entry name" value="Winged helix-like DNA-binding domain superfamily/Winged helix DNA-binding domain"/>
    <property type="match status" value="1"/>
</dbReference>
<reference evidence="5 8" key="1">
    <citation type="journal article" date="2020" name="Science">
        <title>Unexpected conservation and global transmission of agrobacterial virulence plasmids.</title>
        <authorList>
            <person name="Weisberg A.J."/>
            <person name="Davis E.W. 2nd"/>
            <person name="Tabima J."/>
            <person name="Belcher M.S."/>
            <person name="Miller M."/>
            <person name="Kuo C.H."/>
            <person name="Loper J.E."/>
            <person name="Grunwald N.J."/>
            <person name="Putnam M.L."/>
            <person name="Chang J.H."/>
        </authorList>
    </citation>
    <scope>NUCLEOTIDE SEQUENCE [LARGE SCALE GENOMIC DNA]</scope>
    <source>
        <strain evidence="5 8">A19/93</strain>
    </source>
</reference>
<dbReference type="CDD" id="cd07377">
    <property type="entry name" value="WHTH_GntR"/>
    <property type="match status" value="1"/>
</dbReference>